<dbReference type="Proteomes" id="UP001611075">
    <property type="component" value="Unassembled WGS sequence"/>
</dbReference>
<protein>
    <submittedName>
        <fullName evidence="1">Uncharacterized protein</fullName>
    </submittedName>
</protein>
<organism evidence="1 2">
    <name type="scientific">Micromonospora rubida</name>
    <dbReference type="NCBI Taxonomy" id="2697657"/>
    <lineage>
        <taxon>Bacteria</taxon>
        <taxon>Bacillati</taxon>
        <taxon>Actinomycetota</taxon>
        <taxon>Actinomycetes</taxon>
        <taxon>Micromonosporales</taxon>
        <taxon>Micromonosporaceae</taxon>
        <taxon>Micromonospora</taxon>
    </lineage>
</organism>
<comment type="caution">
    <text evidence="1">The sequence shown here is derived from an EMBL/GenBank/DDBJ whole genome shotgun (WGS) entry which is preliminary data.</text>
</comment>
<dbReference type="EMBL" id="JBIRPU010000047">
    <property type="protein sequence ID" value="MFI0797147.1"/>
    <property type="molecule type" value="Genomic_DNA"/>
</dbReference>
<sequence length="84" mass="8566">MAAGVTDAHDASAAACRGAPCHCSSAWIGFYESSGLRCYGSAFGGGLAFAGQGDPYLACKHLTLDVVMAALRGPSDALICRVIR</sequence>
<keyword evidence="2" id="KW-1185">Reference proteome</keyword>
<reference evidence="1 2" key="1">
    <citation type="submission" date="2024-10" db="EMBL/GenBank/DDBJ databases">
        <title>The Natural Products Discovery Center: Release of the First 8490 Sequenced Strains for Exploring Actinobacteria Biosynthetic Diversity.</title>
        <authorList>
            <person name="Kalkreuter E."/>
            <person name="Kautsar S.A."/>
            <person name="Yang D."/>
            <person name="Bader C.D."/>
            <person name="Teijaro C.N."/>
            <person name="Fluegel L."/>
            <person name="Davis C.M."/>
            <person name="Simpson J.R."/>
            <person name="Lauterbach L."/>
            <person name="Steele A.D."/>
            <person name="Gui C."/>
            <person name="Meng S."/>
            <person name="Li G."/>
            <person name="Viehrig K."/>
            <person name="Ye F."/>
            <person name="Su P."/>
            <person name="Kiefer A.F."/>
            <person name="Nichols A."/>
            <person name="Cepeda A.J."/>
            <person name="Yan W."/>
            <person name="Fan B."/>
            <person name="Jiang Y."/>
            <person name="Adhikari A."/>
            <person name="Zheng C.-J."/>
            <person name="Schuster L."/>
            <person name="Cowan T.M."/>
            <person name="Smanski M.J."/>
            <person name="Chevrette M.G."/>
            <person name="De Carvalho L.P.S."/>
            <person name="Shen B."/>
        </authorList>
    </citation>
    <scope>NUCLEOTIDE SEQUENCE [LARGE SCALE GENOMIC DNA]</scope>
    <source>
        <strain evidence="1 2">NPDC021253</strain>
    </source>
</reference>
<accession>A0ABW7STU9</accession>
<gene>
    <name evidence="1" type="ORF">ACH4OY_31375</name>
</gene>
<proteinExistence type="predicted"/>
<name>A0ABW7STU9_9ACTN</name>
<evidence type="ECO:0000313" key="2">
    <source>
        <dbReference type="Proteomes" id="UP001611075"/>
    </source>
</evidence>
<dbReference type="RefSeq" id="WP_396685895.1">
    <property type="nucleotide sequence ID" value="NZ_JBIRPU010000047.1"/>
</dbReference>
<evidence type="ECO:0000313" key="1">
    <source>
        <dbReference type="EMBL" id="MFI0797147.1"/>
    </source>
</evidence>